<evidence type="ECO:0000313" key="3">
    <source>
        <dbReference type="Proteomes" id="UP000028981"/>
    </source>
</evidence>
<sequence length="216" mass="22888">MKTILAYGDSLTYGANPQPGGPRHAYEDRWPTALERGLGGGARVIAEGLGGRTTVSDDWYAAADRNGGRILPTLLESHSPLDLVIIMLGTNDLKPAICGSALEASFGMRRLVQVIRGHYAGKGETAPQIVLVAPPLVCDSDNADMMGHFGGFAHGLEQSRQFATHYAKRAQEWNTGFFDAATVAVASPLDGIHLDAANTRAIGEGLVPLVKQILGL</sequence>
<dbReference type="CDD" id="cd01839">
    <property type="entry name" value="SGNH_arylesterase_like"/>
    <property type="match status" value="1"/>
</dbReference>
<keyword evidence="3" id="KW-1185">Reference proteome</keyword>
<dbReference type="InterPro" id="IPR013830">
    <property type="entry name" value="SGNH_hydro"/>
</dbReference>
<comment type="caution">
    <text evidence="2">The sequence shown here is derived from an EMBL/GenBank/DDBJ whole genome shotgun (WGS) entry which is preliminary data.</text>
</comment>
<feature type="domain" description="SGNH hydrolase-type esterase" evidence="1">
    <location>
        <begin position="6"/>
        <end position="196"/>
    </location>
</feature>
<accession>A0A087M6E1</accession>
<organism evidence="2 3">
    <name type="scientific">Devosia riboflavina</name>
    <dbReference type="NCBI Taxonomy" id="46914"/>
    <lineage>
        <taxon>Bacteria</taxon>
        <taxon>Pseudomonadati</taxon>
        <taxon>Pseudomonadota</taxon>
        <taxon>Alphaproteobacteria</taxon>
        <taxon>Hyphomicrobiales</taxon>
        <taxon>Devosiaceae</taxon>
        <taxon>Devosia</taxon>
    </lineage>
</organism>
<gene>
    <name evidence="2" type="ORF">JP75_02505</name>
</gene>
<dbReference type="RefSeq" id="WP_035078741.1">
    <property type="nucleotide sequence ID" value="NZ_JQGC01000002.1"/>
</dbReference>
<protein>
    <submittedName>
        <fullName evidence="2">Arylesterase</fullName>
    </submittedName>
</protein>
<dbReference type="GO" id="GO:0016788">
    <property type="term" value="F:hydrolase activity, acting on ester bonds"/>
    <property type="evidence" value="ECO:0007669"/>
    <property type="project" value="UniProtKB-ARBA"/>
</dbReference>
<evidence type="ECO:0000313" key="2">
    <source>
        <dbReference type="EMBL" id="KFL32444.1"/>
    </source>
</evidence>
<dbReference type="EMBL" id="JQGC01000002">
    <property type="protein sequence ID" value="KFL32444.1"/>
    <property type="molecule type" value="Genomic_DNA"/>
</dbReference>
<name>A0A087M6E1_9HYPH</name>
<evidence type="ECO:0000259" key="1">
    <source>
        <dbReference type="Pfam" id="PF13472"/>
    </source>
</evidence>
<dbReference type="Pfam" id="PF13472">
    <property type="entry name" value="Lipase_GDSL_2"/>
    <property type="match status" value="1"/>
</dbReference>
<proteinExistence type="predicted"/>
<dbReference type="AlphaFoldDB" id="A0A087M6E1"/>
<dbReference type="SUPFAM" id="SSF52266">
    <property type="entry name" value="SGNH hydrolase"/>
    <property type="match status" value="1"/>
</dbReference>
<dbReference type="STRING" id="46914.JP75_02505"/>
<reference evidence="2 3" key="1">
    <citation type="submission" date="2014-08" db="EMBL/GenBank/DDBJ databases">
        <authorList>
            <person name="Hassan Y.I."/>
            <person name="Lepp D."/>
            <person name="Zhou T."/>
        </authorList>
    </citation>
    <scope>NUCLEOTIDE SEQUENCE [LARGE SCALE GENOMIC DNA]</scope>
    <source>
        <strain evidence="2 3">IFO13584</strain>
    </source>
</reference>
<dbReference type="InterPro" id="IPR036514">
    <property type="entry name" value="SGNH_hydro_sf"/>
</dbReference>
<dbReference type="Gene3D" id="3.40.50.1110">
    <property type="entry name" value="SGNH hydrolase"/>
    <property type="match status" value="1"/>
</dbReference>
<dbReference type="Proteomes" id="UP000028981">
    <property type="component" value="Unassembled WGS sequence"/>
</dbReference>
<dbReference type="OrthoDB" id="164654at2"/>